<feature type="domain" description="mRNA-decapping enzyme C-terminal" evidence="2">
    <location>
        <begin position="417"/>
        <end position="457"/>
    </location>
</feature>
<dbReference type="Pfam" id="PF16741">
    <property type="entry name" value="mRNA_decap_C"/>
    <property type="match status" value="1"/>
</dbReference>
<feature type="compositionally biased region" description="Low complexity" evidence="1">
    <location>
        <begin position="199"/>
        <end position="212"/>
    </location>
</feature>
<dbReference type="InterPro" id="IPR031953">
    <property type="entry name" value="mRNA_decap_C"/>
</dbReference>
<name>A0A8C5NCE4_GOUWI</name>
<evidence type="ECO:0000313" key="3">
    <source>
        <dbReference type="Ensembl" id="ENSGWIP00000044892.1"/>
    </source>
</evidence>
<feature type="compositionally biased region" description="Basic and acidic residues" evidence="1">
    <location>
        <begin position="32"/>
        <end position="43"/>
    </location>
</feature>
<reference evidence="3" key="2">
    <citation type="submission" date="2025-08" db="UniProtKB">
        <authorList>
            <consortium name="Ensembl"/>
        </authorList>
    </citation>
    <scope>IDENTIFICATION</scope>
</reference>
<sequence length="458" mass="49307">MKQSTTEPKEIGGSSVLCGNPNLVKPIPVKPHNKDNEGHEHKPLSLAALFGSQHQLQHHPPPKADPVPPVMVSSADKTARPPVARTLTYDDAPNRRGGKDAPAASSDEARRALVKEDGGTVGAGLLLSPTTAQQTPQPCAAIAKLMQGQRSAGGAAGMMLQTLSESPENRLCDNGVTLDHHQHLLHHLHHQQQHHHHLQQQQQQQHHQQQLHSDPIKRLFQTHHPPPPPSNIPVSPTATSCCPKAPPPPLPLPVQQNPYLPSQPAAVDSGSCAPHMQGQSSQPLFFSVPKCDPQLSSQIMSAAQGIGLPVPGVLSPHELLQKLQLVQQEQSMAAHEAPRLCPGLAPRFLGASQNQAPGTVPNLPTVGQKAGPQFQVISPQKIPATVAPTLLLSPNVFTQRSSSETQSHPLPLQPEVHVLSRSQLQASLLHLIQTDSSFLDTLYEAYISRFANKSHSKY</sequence>
<dbReference type="Ensembl" id="ENSGWIT00000048646.1">
    <property type="protein sequence ID" value="ENSGWIP00000044892.1"/>
    <property type="gene ID" value="ENSGWIG00000022295.1"/>
</dbReference>
<dbReference type="Gene3D" id="6.10.140.2030">
    <property type="match status" value="1"/>
</dbReference>
<accession>A0A8C5NCE4</accession>
<evidence type="ECO:0000313" key="4">
    <source>
        <dbReference type="Proteomes" id="UP000694680"/>
    </source>
</evidence>
<organism evidence="3 4">
    <name type="scientific">Gouania willdenowi</name>
    <name type="common">Blunt-snouted clingfish</name>
    <name type="synonym">Lepadogaster willdenowi</name>
    <dbReference type="NCBI Taxonomy" id="441366"/>
    <lineage>
        <taxon>Eukaryota</taxon>
        <taxon>Metazoa</taxon>
        <taxon>Chordata</taxon>
        <taxon>Craniata</taxon>
        <taxon>Vertebrata</taxon>
        <taxon>Euteleostomi</taxon>
        <taxon>Actinopterygii</taxon>
        <taxon>Neopterygii</taxon>
        <taxon>Teleostei</taxon>
        <taxon>Neoteleostei</taxon>
        <taxon>Acanthomorphata</taxon>
        <taxon>Ovalentaria</taxon>
        <taxon>Blenniimorphae</taxon>
        <taxon>Blenniiformes</taxon>
        <taxon>Gobiesocoidei</taxon>
        <taxon>Gobiesocidae</taxon>
        <taxon>Gobiesocinae</taxon>
        <taxon>Gouania</taxon>
    </lineage>
</organism>
<dbReference type="AlphaFoldDB" id="A0A8C5NCE4"/>
<feature type="region of interest" description="Disordered" evidence="1">
    <location>
        <begin position="1"/>
        <end position="111"/>
    </location>
</feature>
<evidence type="ECO:0000259" key="2">
    <source>
        <dbReference type="Pfam" id="PF16741"/>
    </source>
</evidence>
<reference evidence="3" key="3">
    <citation type="submission" date="2025-09" db="UniProtKB">
        <authorList>
            <consortium name="Ensembl"/>
        </authorList>
    </citation>
    <scope>IDENTIFICATION</scope>
</reference>
<keyword evidence="4" id="KW-1185">Reference proteome</keyword>
<proteinExistence type="predicted"/>
<feature type="region of interest" description="Disordered" evidence="1">
    <location>
        <begin position="186"/>
        <end position="279"/>
    </location>
</feature>
<evidence type="ECO:0000256" key="1">
    <source>
        <dbReference type="SAM" id="MobiDB-lite"/>
    </source>
</evidence>
<gene>
    <name evidence="3" type="primary">dcp1b</name>
</gene>
<reference evidence="3" key="1">
    <citation type="submission" date="2020-06" db="EMBL/GenBank/DDBJ databases">
        <authorList>
            <consortium name="Wellcome Sanger Institute Data Sharing"/>
        </authorList>
    </citation>
    <scope>NUCLEOTIDE SEQUENCE [LARGE SCALE GENOMIC DNA]</scope>
</reference>
<protein>
    <submittedName>
        <fullName evidence="3">mRNA-decapping enzyme 1B-like</fullName>
    </submittedName>
</protein>
<dbReference type="Proteomes" id="UP000694680">
    <property type="component" value="Chromosome 6"/>
</dbReference>
<feature type="compositionally biased region" description="Basic residues" evidence="1">
    <location>
        <begin position="186"/>
        <end position="198"/>
    </location>
</feature>